<organism evidence="1 2">
    <name type="scientific">Candidatus Chromulinivorax destructor</name>
    <dbReference type="NCBI Taxonomy" id="2066483"/>
    <lineage>
        <taxon>Bacteria</taxon>
        <taxon>Candidatus Babelota</taxon>
        <taxon>Candidatus Babeliae</taxon>
        <taxon>Candidatus Babeliales</taxon>
        <taxon>Candidatus Chromulinivoraceae</taxon>
        <taxon>Candidatus Chromulinivorax</taxon>
    </lineage>
</organism>
<sequence>MLLNFACISQDSLFAMNEKDTDVKIQEMLWKANYIKARTPELTNTHNSTVQKAFFENNDCQETLVRQMTQYIQENNQNGGCAFSTQTVNLLGLVPNNHLVQAYKIASQKIKDEK</sequence>
<accession>A0A345ZC29</accession>
<evidence type="ECO:0000313" key="2">
    <source>
        <dbReference type="Proteomes" id="UP000254834"/>
    </source>
</evidence>
<gene>
    <name evidence="1" type="ORF">C0J27_03820</name>
</gene>
<dbReference type="AlphaFoldDB" id="A0A345ZC29"/>
<proteinExistence type="predicted"/>
<dbReference type="EMBL" id="CP025544">
    <property type="protein sequence ID" value="AXK60846.1"/>
    <property type="molecule type" value="Genomic_DNA"/>
</dbReference>
<dbReference type="KEGG" id="cdes:C0J27_03820"/>
<protein>
    <submittedName>
        <fullName evidence="1">Uncharacterized protein</fullName>
    </submittedName>
</protein>
<evidence type="ECO:0000313" key="1">
    <source>
        <dbReference type="EMBL" id="AXK60846.1"/>
    </source>
</evidence>
<name>A0A345ZC29_9BACT</name>
<reference evidence="1 2" key="1">
    <citation type="submission" date="2017-12" db="EMBL/GenBank/DDBJ databases">
        <title>Chromulinavorax destructans is a abundant pathogen of dominant heterotrophic picoflagllates.</title>
        <authorList>
            <person name="Deeg C.M."/>
            <person name="Zimmer M."/>
            <person name="Suttle C.A."/>
        </authorList>
    </citation>
    <scope>NUCLEOTIDE SEQUENCE [LARGE SCALE GENOMIC DNA]</scope>
    <source>
        <strain evidence="1 2">SeV1</strain>
    </source>
</reference>
<keyword evidence="2" id="KW-1185">Reference proteome</keyword>
<dbReference type="Proteomes" id="UP000254834">
    <property type="component" value="Chromosome"/>
</dbReference>